<keyword evidence="1" id="KW-0175">Coiled coil</keyword>
<sequence>MKQSPGGRNDGQRRHPRAQSRINWADLDQLDNGCKNEIEEVSRLQADVIDKVNGAKQFVKEQKEKCVADTIIMKRDYIPHTDQNQLVAHAMIEAETFIDKHETTVNNGIKNMDKLKKRIEDVQKVDIIGLNEKLTEISQITENLRIEVLEKEKKMSELSVSYQNLKETFEKVKELQKTKNVLIKQIKRSLGKDLEQVLDFKNEALLLSFLQSIDIDEFCQTKLKPEVLLSLISYLVYDMSTDNIETKLTFILLSLHSLKVEEVPKKYVPFFKEVQQTLLSFRELLAFKECHESVLMILFVCEEFINPKSS</sequence>
<feature type="coiled-coil region" evidence="1">
    <location>
        <begin position="98"/>
        <end position="185"/>
    </location>
</feature>
<dbReference type="GeneID" id="14887431"/>
<dbReference type="Proteomes" id="UP000014680">
    <property type="component" value="Unassembled WGS sequence"/>
</dbReference>
<reference evidence="2 3" key="1">
    <citation type="submission" date="2012-10" db="EMBL/GenBank/DDBJ databases">
        <authorList>
            <person name="Zafar N."/>
            <person name="Inman J."/>
            <person name="Hall N."/>
            <person name="Lorenzi H."/>
            <person name="Caler E."/>
        </authorList>
    </citation>
    <scope>NUCLEOTIDE SEQUENCE [LARGE SCALE GENOMIC DNA]</scope>
    <source>
        <strain evidence="2 3">IP1</strain>
    </source>
</reference>
<proteinExistence type="predicted"/>
<evidence type="ECO:0000313" key="3">
    <source>
        <dbReference type="Proteomes" id="UP000014680"/>
    </source>
</evidence>
<dbReference type="EMBL" id="KB206756">
    <property type="protein sequence ID" value="ELP88348.1"/>
    <property type="molecule type" value="Genomic_DNA"/>
</dbReference>
<dbReference type="AlphaFoldDB" id="A0A0A1U8N6"/>
<evidence type="ECO:0000313" key="2">
    <source>
        <dbReference type="EMBL" id="ELP88348.1"/>
    </source>
</evidence>
<evidence type="ECO:0000256" key="1">
    <source>
        <dbReference type="SAM" id="Coils"/>
    </source>
</evidence>
<accession>A0A0A1U8N6</accession>
<dbReference type="RefSeq" id="XP_004255119.1">
    <property type="nucleotide sequence ID" value="XM_004255071.1"/>
</dbReference>
<name>A0A0A1U8N6_ENTIV</name>
<dbReference type="KEGG" id="eiv:EIN_227710"/>
<dbReference type="VEuPathDB" id="AmoebaDB:EIN_227710"/>
<dbReference type="OMA" id="TIIMKRD"/>
<keyword evidence="3" id="KW-1185">Reference proteome</keyword>
<organism evidence="2 3">
    <name type="scientific">Entamoeba invadens IP1</name>
    <dbReference type="NCBI Taxonomy" id="370355"/>
    <lineage>
        <taxon>Eukaryota</taxon>
        <taxon>Amoebozoa</taxon>
        <taxon>Evosea</taxon>
        <taxon>Archamoebae</taxon>
        <taxon>Mastigamoebida</taxon>
        <taxon>Entamoebidae</taxon>
        <taxon>Entamoeba</taxon>
    </lineage>
</organism>
<dbReference type="OrthoDB" id="29386at2759"/>
<gene>
    <name evidence="2" type="ORF">EIN_227710</name>
</gene>
<protein>
    <submittedName>
        <fullName evidence="2">Uncharacterized protein</fullName>
    </submittedName>
</protein>